<name>A0ABT8A9Z9_9PROT</name>
<dbReference type="Pfam" id="PF00072">
    <property type="entry name" value="Response_reg"/>
    <property type="match status" value="1"/>
</dbReference>
<reference evidence="5" key="1">
    <citation type="journal article" date="2019" name="Int. J. Syst. Evol. Microbiol.">
        <title>The Global Catalogue of Microorganisms (GCM) 10K type strain sequencing project: providing services to taxonomists for standard genome sequencing and annotation.</title>
        <authorList>
            <consortium name="The Broad Institute Genomics Platform"/>
            <consortium name="The Broad Institute Genome Sequencing Center for Infectious Disease"/>
            <person name="Wu L."/>
            <person name="Ma J."/>
        </authorList>
    </citation>
    <scope>NUCLEOTIDE SEQUENCE [LARGE SCALE GENOMIC DNA]</scope>
    <source>
        <strain evidence="5">CECT 7131</strain>
    </source>
</reference>
<keyword evidence="1 2" id="KW-0597">Phosphoprotein</keyword>
<dbReference type="InterPro" id="IPR011006">
    <property type="entry name" value="CheY-like_superfamily"/>
</dbReference>
<dbReference type="RefSeq" id="WP_290318386.1">
    <property type="nucleotide sequence ID" value="NZ_JAUFPN010000174.1"/>
</dbReference>
<comment type="caution">
    <text evidence="4">The sequence shown here is derived from an EMBL/GenBank/DDBJ whole genome shotgun (WGS) entry which is preliminary data.</text>
</comment>
<accession>A0ABT8A9Z9</accession>
<dbReference type="Gene3D" id="3.40.50.2300">
    <property type="match status" value="1"/>
</dbReference>
<organism evidence="4 5">
    <name type="scientific">Paeniroseomonas aquatica</name>
    <dbReference type="NCBI Taxonomy" id="373043"/>
    <lineage>
        <taxon>Bacteria</taxon>
        <taxon>Pseudomonadati</taxon>
        <taxon>Pseudomonadota</taxon>
        <taxon>Alphaproteobacteria</taxon>
        <taxon>Acetobacterales</taxon>
        <taxon>Acetobacteraceae</taxon>
        <taxon>Paeniroseomonas</taxon>
    </lineage>
</organism>
<protein>
    <submittedName>
        <fullName evidence="4">Response regulator</fullName>
    </submittedName>
</protein>
<dbReference type="SMART" id="SM00448">
    <property type="entry name" value="REC"/>
    <property type="match status" value="1"/>
</dbReference>
<proteinExistence type="predicted"/>
<feature type="modified residue" description="4-aspartylphosphate" evidence="2">
    <location>
        <position position="58"/>
    </location>
</feature>
<dbReference type="EMBL" id="JAUFPN010000174">
    <property type="protein sequence ID" value="MDN3566463.1"/>
    <property type="molecule type" value="Genomic_DNA"/>
</dbReference>
<gene>
    <name evidence="4" type="ORF">QWZ14_18990</name>
</gene>
<dbReference type="PANTHER" id="PTHR44591">
    <property type="entry name" value="STRESS RESPONSE REGULATOR PROTEIN 1"/>
    <property type="match status" value="1"/>
</dbReference>
<dbReference type="PROSITE" id="PS50110">
    <property type="entry name" value="RESPONSE_REGULATORY"/>
    <property type="match status" value="1"/>
</dbReference>
<dbReference type="InterPro" id="IPR050595">
    <property type="entry name" value="Bact_response_regulator"/>
</dbReference>
<sequence length="130" mass="13542">MTRLAGRHVLLVEDEAFIGMHIEDLLLDAGAQVVGPAQTVALALMMLTHERVDAAVLDLHLEGRSAASVGAALDARRIPFVVVTGDAGAAERNGLGTAPVLAKPFDPERLITTLSALLADREAGTPTRAA</sequence>
<evidence type="ECO:0000313" key="4">
    <source>
        <dbReference type="EMBL" id="MDN3566463.1"/>
    </source>
</evidence>
<evidence type="ECO:0000259" key="3">
    <source>
        <dbReference type="PROSITE" id="PS50110"/>
    </source>
</evidence>
<dbReference type="InterPro" id="IPR001789">
    <property type="entry name" value="Sig_transdc_resp-reg_receiver"/>
</dbReference>
<dbReference type="SUPFAM" id="SSF52172">
    <property type="entry name" value="CheY-like"/>
    <property type="match status" value="1"/>
</dbReference>
<evidence type="ECO:0000256" key="2">
    <source>
        <dbReference type="PROSITE-ProRule" id="PRU00169"/>
    </source>
</evidence>
<feature type="domain" description="Response regulatory" evidence="3">
    <location>
        <begin position="8"/>
        <end position="118"/>
    </location>
</feature>
<keyword evidence="5" id="KW-1185">Reference proteome</keyword>
<evidence type="ECO:0000256" key="1">
    <source>
        <dbReference type="ARBA" id="ARBA00022553"/>
    </source>
</evidence>
<dbReference type="Proteomes" id="UP001529369">
    <property type="component" value="Unassembled WGS sequence"/>
</dbReference>
<evidence type="ECO:0000313" key="5">
    <source>
        <dbReference type="Proteomes" id="UP001529369"/>
    </source>
</evidence>
<dbReference type="PANTHER" id="PTHR44591:SF3">
    <property type="entry name" value="RESPONSE REGULATORY DOMAIN-CONTAINING PROTEIN"/>
    <property type="match status" value="1"/>
</dbReference>